<dbReference type="AlphaFoldDB" id="F6B9F9"/>
<dbReference type="HOGENOM" id="CLU_011572_2_1_9"/>
<dbReference type="Pfam" id="PF12229">
    <property type="entry name" value="PG_binding_4"/>
    <property type="match status" value="1"/>
</dbReference>
<keyword evidence="1" id="KW-0732">Signal</keyword>
<name>F6B9F9_DESCC</name>
<reference evidence="3 4" key="1">
    <citation type="submission" date="2011-05" db="EMBL/GenBank/DDBJ databases">
        <title>Complete sequence of Desulfotomaculum carboxydivorans CO-1-SRB.</title>
        <authorList>
            <consortium name="US DOE Joint Genome Institute"/>
            <person name="Lucas S."/>
            <person name="Han J."/>
            <person name="Lapidus A."/>
            <person name="Cheng J.-F."/>
            <person name="Goodwin L."/>
            <person name="Pitluck S."/>
            <person name="Peters L."/>
            <person name="Mikhailova N."/>
            <person name="Lu M."/>
            <person name="Han C."/>
            <person name="Tapia R."/>
            <person name="Land M."/>
            <person name="Hauser L."/>
            <person name="Kyrpides N."/>
            <person name="Ivanova N."/>
            <person name="Pagani I."/>
            <person name="Stams A."/>
            <person name="Plugge C."/>
            <person name="Muyzer G."/>
            <person name="Kuever J."/>
            <person name="Parshina S."/>
            <person name="Ivanova A."/>
            <person name="Nazina T."/>
            <person name="Woyke T."/>
        </authorList>
    </citation>
    <scope>NUCLEOTIDE SEQUENCE [LARGE SCALE GENOMIC DNA]</scope>
    <source>
        <strain evidence="4">DSM 14880 / VKM B-2319 / CO-1-SRB</strain>
    </source>
</reference>
<dbReference type="PROSITE" id="PS51109">
    <property type="entry name" value="G5"/>
    <property type="match status" value="1"/>
</dbReference>
<dbReference type="SMART" id="SM01208">
    <property type="entry name" value="G5"/>
    <property type="match status" value="1"/>
</dbReference>
<dbReference type="PANTHER" id="PTHR35788:SF1">
    <property type="entry name" value="EXPORTED PROTEIN"/>
    <property type="match status" value="1"/>
</dbReference>
<evidence type="ECO:0000256" key="1">
    <source>
        <dbReference type="ARBA" id="ARBA00022729"/>
    </source>
</evidence>
<evidence type="ECO:0000313" key="3">
    <source>
        <dbReference type="EMBL" id="AEF93735.1"/>
    </source>
</evidence>
<gene>
    <name evidence="3" type="ordered locus">Desca_0855</name>
</gene>
<dbReference type="Pfam" id="PF04294">
    <property type="entry name" value="VanW"/>
    <property type="match status" value="1"/>
</dbReference>
<proteinExistence type="predicted"/>
<feature type="domain" description="G5" evidence="2">
    <location>
        <begin position="360"/>
        <end position="439"/>
    </location>
</feature>
<accession>F6B9F9</accession>
<dbReference type="KEGG" id="dca:Desca_0855"/>
<dbReference type="Pfam" id="PF07501">
    <property type="entry name" value="G5"/>
    <property type="match status" value="1"/>
</dbReference>
<dbReference type="PANTHER" id="PTHR35788">
    <property type="entry name" value="EXPORTED PROTEIN-RELATED"/>
    <property type="match status" value="1"/>
</dbReference>
<dbReference type="InterPro" id="IPR052913">
    <property type="entry name" value="Glycopeptide_resist_protein"/>
</dbReference>
<keyword evidence="4" id="KW-1185">Reference proteome</keyword>
<evidence type="ECO:0000313" key="4">
    <source>
        <dbReference type="Proteomes" id="UP000009226"/>
    </source>
</evidence>
<evidence type="ECO:0000259" key="2">
    <source>
        <dbReference type="PROSITE" id="PS51109"/>
    </source>
</evidence>
<dbReference type="Proteomes" id="UP000009226">
    <property type="component" value="Chromosome"/>
</dbReference>
<dbReference type="InterPro" id="IPR007391">
    <property type="entry name" value="Vancomycin_resist_VanW"/>
</dbReference>
<dbReference type="eggNOG" id="COG2720">
    <property type="taxonomic scope" value="Bacteria"/>
</dbReference>
<dbReference type="EMBL" id="CP002736">
    <property type="protein sequence ID" value="AEF93735.1"/>
    <property type="molecule type" value="Genomic_DNA"/>
</dbReference>
<organism evidence="3 4">
    <name type="scientific">Desulfotomaculum nigrificans (strain DSM 14880 / VKM B-2319 / CO-1-SRB)</name>
    <name type="common">Desulfotomaculum carboxydivorans</name>
    <dbReference type="NCBI Taxonomy" id="868595"/>
    <lineage>
        <taxon>Bacteria</taxon>
        <taxon>Bacillati</taxon>
        <taxon>Bacillota</taxon>
        <taxon>Clostridia</taxon>
        <taxon>Eubacteriales</taxon>
        <taxon>Desulfotomaculaceae</taxon>
        <taxon>Desulfotomaculum</taxon>
    </lineage>
</organism>
<dbReference type="InterPro" id="IPR011098">
    <property type="entry name" value="G5_dom"/>
</dbReference>
<dbReference type="Gene3D" id="2.20.230.10">
    <property type="entry name" value="Resuscitation-promoting factor rpfb"/>
    <property type="match status" value="1"/>
</dbReference>
<sequence length="447" mass="49339">MLTLALGIQLLVSISLSSAALKFYYQGSVLPGLTVQGINIGGLKYHQAVEKLKQELPWPSPESLLVLVGPQGQTTNISYADIQYRPDYETTVTEALKQSSKIAAWANLNGLFRTINTGYEQPLRTKFNQAAFNSILNDLAVKYNQPARDAQLVVNGNNITIFQDIKGIQLDNQRTMLELARLPLNRHRLELKFKTVEPAVKAEDFKGINSRVAIFVTQFDPTKIDRTYNIKLASRLINNVLVKPGQIFSLDKTLGPRKPENGYRPAPVIVNNKLVPDYGGGVCQVATTLYNAVLLAGLTVIERSPHSMPVPYAPVGKDATIAGDLIDFKFLNSTPYPILITSQVHQGKLLVSIFGHREGAAARLIKIETERDIIKSASKYVEDTTLSPGQVVVRQPGRDGYTLKTYEVILENDKEISRRLISQNSVQPEPEVIAVGPKVRNKGAVAK</sequence>
<dbReference type="InterPro" id="IPR022029">
    <property type="entry name" value="YoaR-like_PG-bd"/>
</dbReference>
<protein>
    <submittedName>
        <fullName evidence="3">VanW family protein</fullName>
    </submittedName>
</protein>
<dbReference type="STRING" id="868595.Desca_0855"/>